<dbReference type="AlphaFoldDB" id="A0AA86NTC4"/>
<reference evidence="2 3" key="2">
    <citation type="submission" date="2024-07" db="EMBL/GenBank/DDBJ databases">
        <authorList>
            <person name="Akdeniz Z."/>
        </authorList>
    </citation>
    <scope>NUCLEOTIDE SEQUENCE [LARGE SCALE GENOMIC DNA]</scope>
</reference>
<gene>
    <name evidence="1" type="ORF">HINF_LOCUS12741</name>
    <name evidence="2" type="ORF">HINF_LOCUS48673</name>
</gene>
<comment type="caution">
    <text evidence="1">The sequence shown here is derived from an EMBL/GenBank/DDBJ whole genome shotgun (WGS) entry which is preliminary data.</text>
</comment>
<protein>
    <submittedName>
        <fullName evidence="1">Uncharacterized protein</fullName>
    </submittedName>
</protein>
<evidence type="ECO:0000313" key="3">
    <source>
        <dbReference type="Proteomes" id="UP001642409"/>
    </source>
</evidence>
<dbReference type="EMBL" id="CATOUU010000336">
    <property type="protein sequence ID" value="CAI9925096.1"/>
    <property type="molecule type" value="Genomic_DNA"/>
</dbReference>
<organism evidence="1">
    <name type="scientific">Hexamita inflata</name>
    <dbReference type="NCBI Taxonomy" id="28002"/>
    <lineage>
        <taxon>Eukaryota</taxon>
        <taxon>Metamonada</taxon>
        <taxon>Diplomonadida</taxon>
        <taxon>Hexamitidae</taxon>
        <taxon>Hexamitinae</taxon>
        <taxon>Hexamita</taxon>
    </lineage>
</organism>
<dbReference type="EMBL" id="CAXDID020000225">
    <property type="protein sequence ID" value="CAL6059288.1"/>
    <property type="molecule type" value="Genomic_DNA"/>
</dbReference>
<keyword evidence="3" id="KW-1185">Reference proteome</keyword>
<proteinExistence type="predicted"/>
<dbReference type="Proteomes" id="UP001642409">
    <property type="component" value="Unassembled WGS sequence"/>
</dbReference>
<sequence>MRSQLQIIDENMLLASENSRHLHSNILAHYKKLTLTNYSVVQTKLTYPIQTLNAMKSFAQALKNYQQSYQSVNQAANISNVKKYMDDLQYLQNQCDSINQLESNTIVIDLMCKYENSLEQHRQLQRTFQESKQPKSISSFQNIEDDHVIYFMITNNYDFLNDIRYNLIKQIFQAQSIQDSIIFIQFALIEIQKSAQKYNLQQVFNQLKEYVSQFYILLYLVMFPKQHKVVKVENANSAFNVINNIIPNFISVKNLNIIFQQSLDQLDLGFKLTVNPQLLMIILEQNNANIELNQLFQLFNLSETQINNEIQLNLNTPPKINIFNYVKNELILQFDQINQIISQNINNVQFFEPACLFSEVIYQNMSTLVNSFIKEIQTVQLAGIRFRNQTLNEAVEQFRIYDYERVFIQDVALLKPKLQQLGANTNIKVELEAFDTYLQAQQQALKDNRLYILEQFKNESDEWKALVKRWA</sequence>
<evidence type="ECO:0000313" key="2">
    <source>
        <dbReference type="EMBL" id="CAL6059288.1"/>
    </source>
</evidence>
<accession>A0AA86NTC4</accession>
<name>A0AA86NTC4_9EUKA</name>
<evidence type="ECO:0000313" key="1">
    <source>
        <dbReference type="EMBL" id="CAI9925096.1"/>
    </source>
</evidence>
<reference evidence="1" key="1">
    <citation type="submission" date="2023-06" db="EMBL/GenBank/DDBJ databases">
        <authorList>
            <person name="Kurt Z."/>
        </authorList>
    </citation>
    <scope>NUCLEOTIDE SEQUENCE</scope>
</reference>